<name>A0A059T6Q7_9CAUD</name>
<sequence>MKIRYALIECVSYGRYKRYTAGLQQITHIYYDTDTDLLILEGRHGERHIKTSDWTGRVFREEV</sequence>
<protein>
    <submittedName>
        <fullName evidence="1">Uncharacterized protein</fullName>
    </submittedName>
</protein>
<accession>A0A059T6Q7</accession>
<reference evidence="1" key="1">
    <citation type="journal article" date="2014" name="Appl. Environ. Microbiol.">
        <title>Comparative genomic and morphological analysis of Listeria phages isolated from farm environments.</title>
        <authorList>
            <person name="Denes T."/>
            <person name="Vongkamjan K."/>
            <person name="Ackermann H.W."/>
            <person name="Moreno Switt A.I."/>
            <person name="Wiedmann M."/>
            <person name="den Bakker H.C."/>
        </authorList>
    </citation>
    <scope>NUCLEOTIDE SEQUENCE</scope>
</reference>
<gene>
    <name evidence="1" type="ORF">LP083-1_052</name>
</gene>
<proteinExistence type="predicted"/>
<dbReference type="EMBL" id="KJ094028">
    <property type="protein sequence ID" value="AHL19017.1"/>
    <property type="molecule type" value="Genomic_DNA"/>
</dbReference>
<evidence type="ECO:0000313" key="1">
    <source>
        <dbReference type="EMBL" id="AHL19017.1"/>
    </source>
</evidence>
<organism evidence="1">
    <name type="scientific">Listeria phage LP-083-1</name>
    <dbReference type="NCBI Taxonomy" id="1458854"/>
    <lineage>
        <taxon>Viruses</taxon>
        <taxon>Duplodnaviria</taxon>
        <taxon>Heunggongvirae</taxon>
        <taxon>Uroviricota</taxon>
        <taxon>Caudoviricetes</taxon>
    </lineage>
</organism>